<proteinExistence type="predicted"/>
<dbReference type="AlphaFoldDB" id="F6ZBH2"/>
<organism evidence="1 2">
    <name type="scientific">Ciona intestinalis</name>
    <name type="common">Transparent sea squirt</name>
    <name type="synonym">Ascidia intestinalis</name>
    <dbReference type="NCBI Taxonomy" id="7719"/>
    <lineage>
        <taxon>Eukaryota</taxon>
        <taxon>Metazoa</taxon>
        <taxon>Chordata</taxon>
        <taxon>Tunicata</taxon>
        <taxon>Ascidiacea</taxon>
        <taxon>Phlebobranchia</taxon>
        <taxon>Cionidae</taxon>
        <taxon>Ciona</taxon>
    </lineage>
</organism>
<reference evidence="2" key="1">
    <citation type="journal article" date="2002" name="Science">
        <title>The draft genome of Ciona intestinalis: insights into chordate and vertebrate origins.</title>
        <authorList>
            <person name="Dehal P."/>
            <person name="Satou Y."/>
            <person name="Campbell R.K."/>
            <person name="Chapman J."/>
            <person name="Degnan B."/>
            <person name="De Tomaso A."/>
            <person name="Davidson B."/>
            <person name="Di Gregorio A."/>
            <person name="Gelpke M."/>
            <person name="Goodstein D.M."/>
            <person name="Harafuji N."/>
            <person name="Hastings K.E."/>
            <person name="Ho I."/>
            <person name="Hotta K."/>
            <person name="Huang W."/>
            <person name="Kawashima T."/>
            <person name="Lemaire P."/>
            <person name="Martinez D."/>
            <person name="Meinertzhagen I.A."/>
            <person name="Necula S."/>
            <person name="Nonaka M."/>
            <person name="Putnam N."/>
            <person name="Rash S."/>
            <person name="Saiga H."/>
            <person name="Satake M."/>
            <person name="Terry A."/>
            <person name="Yamada L."/>
            <person name="Wang H.G."/>
            <person name="Awazu S."/>
            <person name="Azumi K."/>
            <person name="Boore J."/>
            <person name="Branno M."/>
            <person name="Chin-Bow S."/>
            <person name="DeSantis R."/>
            <person name="Doyle S."/>
            <person name="Francino P."/>
            <person name="Keys D.N."/>
            <person name="Haga S."/>
            <person name="Hayashi H."/>
            <person name="Hino K."/>
            <person name="Imai K.S."/>
            <person name="Inaba K."/>
            <person name="Kano S."/>
            <person name="Kobayashi K."/>
            <person name="Kobayashi M."/>
            <person name="Lee B.I."/>
            <person name="Makabe K.W."/>
            <person name="Manohar C."/>
            <person name="Matassi G."/>
            <person name="Medina M."/>
            <person name="Mochizuki Y."/>
            <person name="Mount S."/>
            <person name="Morishita T."/>
            <person name="Miura S."/>
            <person name="Nakayama A."/>
            <person name="Nishizaka S."/>
            <person name="Nomoto H."/>
            <person name="Ohta F."/>
            <person name="Oishi K."/>
            <person name="Rigoutsos I."/>
            <person name="Sano M."/>
            <person name="Sasaki A."/>
            <person name="Sasakura Y."/>
            <person name="Shoguchi E."/>
            <person name="Shin-i T."/>
            <person name="Spagnuolo A."/>
            <person name="Stainier D."/>
            <person name="Suzuki M.M."/>
            <person name="Tassy O."/>
            <person name="Takatori N."/>
            <person name="Tokuoka M."/>
            <person name="Yagi K."/>
            <person name="Yoshizaki F."/>
            <person name="Wada S."/>
            <person name="Zhang C."/>
            <person name="Hyatt P.D."/>
            <person name="Larimer F."/>
            <person name="Detter C."/>
            <person name="Doggett N."/>
            <person name="Glavina T."/>
            <person name="Hawkins T."/>
            <person name="Richardson P."/>
            <person name="Lucas S."/>
            <person name="Kohara Y."/>
            <person name="Levine M."/>
            <person name="Satoh N."/>
            <person name="Rokhsar D.S."/>
        </authorList>
    </citation>
    <scope>NUCLEOTIDE SEQUENCE [LARGE SCALE GENOMIC DNA]</scope>
</reference>
<reference evidence="1" key="2">
    <citation type="journal article" date="2008" name="Genome Biol.">
        <title>Improved genome assembly and evidence-based global gene model set for the chordate Ciona intestinalis: new insight into intron and operon populations.</title>
        <authorList>
            <person name="Satou Y."/>
            <person name="Mineta K."/>
            <person name="Ogasawara M."/>
            <person name="Sasakura Y."/>
            <person name="Shoguchi E."/>
            <person name="Ueno K."/>
            <person name="Yamada L."/>
            <person name="Matsumoto J."/>
            <person name="Wasserscheid J."/>
            <person name="Dewar K."/>
            <person name="Wiley G.B."/>
            <person name="Macmil S.L."/>
            <person name="Roe B.A."/>
            <person name="Zeller R.W."/>
            <person name="Hastings K.E."/>
            <person name="Lemaire P."/>
            <person name="Lindquist E."/>
            <person name="Endo T."/>
            <person name="Hotta K."/>
            <person name="Inaba K."/>
        </authorList>
    </citation>
    <scope>NUCLEOTIDE SEQUENCE [LARGE SCALE GENOMIC DNA]</scope>
    <source>
        <strain evidence="1">wild type</strain>
    </source>
</reference>
<reference evidence="1" key="4">
    <citation type="submission" date="2025-09" db="UniProtKB">
        <authorList>
            <consortium name="Ensembl"/>
        </authorList>
    </citation>
    <scope>IDENTIFICATION</scope>
</reference>
<name>F6ZBH2_CIOIN</name>
<dbReference type="EMBL" id="EAAA01001167">
    <property type="status" value="NOT_ANNOTATED_CDS"/>
    <property type="molecule type" value="Genomic_DNA"/>
</dbReference>
<dbReference type="HOGENOM" id="CLU_1839573_0_0_1"/>
<reference evidence="1" key="3">
    <citation type="submission" date="2025-08" db="UniProtKB">
        <authorList>
            <consortium name="Ensembl"/>
        </authorList>
    </citation>
    <scope>IDENTIFICATION</scope>
</reference>
<dbReference type="Proteomes" id="UP000008144">
    <property type="component" value="Chromosome 14"/>
</dbReference>
<dbReference type="GeneTree" id="ENSGT00730000113904"/>
<dbReference type="OMA" id="MVHENNA"/>
<evidence type="ECO:0000313" key="2">
    <source>
        <dbReference type="Proteomes" id="UP000008144"/>
    </source>
</evidence>
<dbReference type="InParanoid" id="F6ZBH2"/>
<keyword evidence="2" id="KW-1185">Reference proteome</keyword>
<accession>F6ZBH2</accession>
<evidence type="ECO:0000313" key="1">
    <source>
        <dbReference type="Ensembl" id="ENSCINP00000026488.2"/>
    </source>
</evidence>
<protein>
    <submittedName>
        <fullName evidence="1">Uncharacterized protein</fullName>
    </submittedName>
</protein>
<sequence>MVHENNARKEKKRIVIMDKAIAAGNVYKQEMKRIAGGKYLEDVSEAKQEAKTKAHEAFKTFTSNYNKDLVKKCLKDLDNVIESKQKQFERKNAKQLEVLDADLSKLVAETTMYYAELMKKVIEDSKEDLDSLYDTNLQIS</sequence>
<dbReference type="Ensembl" id="ENSCINT00000026734.2">
    <property type="protein sequence ID" value="ENSCINP00000026488.2"/>
    <property type="gene ID" value="ENSCING00000003085.3"/>
</dbReference>